<keyword evidence="4" id="KW-0378">Hydrolase</keyword>
<dbReference type="PRINTS" id="PR00722">
    <property type="entry name" value="CHYMOTRYPSIN"/>
</dbReference>
<dbReference type="Pfam" id="PF00089">
    <property type="entry name" value="Trypsin"/>
    <property type="match status" value="1"/>
</dbReference>
<keyword evidence="5" id="KW-1185">Reference proteome</keyword>
<evidence type="ECO:0000313" key="4">
    <source>
        <dbReference type="EMBL" id="MFC0564785.1"/>
    </source>
</evidence>
<dbReference type="SUPFAM" id="SSF50494">
    <property type="entry name" value="Trypsin-like serine proteases"/>
    <property type="match status" value="1"/>
</dbReference>
<dbReference type="Gene3D" id="2.40.10.10">
    <property type="entry name" value="Trypsin-like serine proteases"/>
    <property type="match status" value="1"/>
</dbReference>
<sequence length="767" mass="80356">MQRRVRRWVTSLVVAGSAASLLSAGTASAIAGAEEVADGTYPFLAKVSFGEARSCTGTLVDARWILTAKSCFAEGTAPVTAGAPTRPTTVLLGRTDLTRVSGHRLLVESVIPHPDRNLALAELSAPVKDVAPVELGGANPQPGEVLRTAGYGRTATEWVPNRLHAASFTVQSVAATSFQIAAASAGATLCKGDAGGPTFRETQGRVELVGVNDASWQKGCLGETDTREGAVEARVDDLADWIRSSVAVQPSGLREPVTGEFNRDGLPDLVGVDAAGTLWLYPGTPTPNTFRSRIWIGGGWGGYRELVVGRVNRDAYDDLVAIENSTGKLWLYPGTASGGTFGTRVQIGGNWTSDFHDLAIGRVNRDGYDDLIAVKTSTTQLLMYAGNATGPTFDAAVQIGAGWGCCKQLTLGKFNNDDYDDLLTVQSSTGKLLIYAGNAAGTTFDAGVDTGAGTAWNGSSYLAAGQFNGSGLDELVAVDSASGQTWIHSRNADGSWAARVQPAGKIWQPQPYELNNLVTGEFTRDGYTDIIGTDSAGVLWLHPGTAANTFGPRIQIGTGWGAYRELVVGRIDRDGYDDLAAIESSTSKLWLYPGTASGGAFGTKVQIGAGWTSDFHDLAIGRVNRDGYDDLITVKTSTTQLLMYAGNATGTTFDAGVQIGAGWGCCKQLTLGKFNGDGYDDLLTVQSSTGKLLSYAGNAAGTTFDAGVDTGAGTGWGNRSELTAVRFGQDTGYGLLSKDTSGALALHTARPDGSTDWTDPVQFGPRD</sequence>
<dbReference type="InterPro" id="IPR028994">
    <property type="entry name" value="Integrin_alpha_N"/>
</dbReference>
<dbReference type="GO" id="GO:0016787">
    <property type="term" value="F:hydrolase activity"/>
    <property type="evidence" value="ECO:0007669"/>
    <property type="project" value="UniProtKB-KW"/>
</dbReference>
<dbReference type="SMART" id="SM00020">
    <property type="entry name" value="Tryp_SPc"/>
    <property type="match status" value="1"/>
</dbReference>
<keyword evidence="2" id="KW-0732">Signal</keyword>
<evidence type="ECO:0000313" key="5">
    <source>
        <dbReference type="Proteomes" id="UP001589894"/>
    </source>
</evidence>
<proteinExistence type="predicted"/>
<dbReference type="InterPro" id="IPR001254">
    <property type="entry name" value="Trypsin_dom"/>
</dbReference>
<evidence type="ECO:0000256" key="1">
    <source>
        <dbReference type="SAM" id="MobiDB-lite"/>
    </source>
</evidence>
<feature type="signal peptide" evidence="2">
    <location>
        <begin position="1"/>
        <end position="29"/>
    </location>
</feature>
<protein>
    <submittedName>
        <fullName evidence="4">Trypsin-like serine protease</fullName>
        <ecNumber evidence="4">3.4.21.-</ecNumber>
    </submittedName>
</protein>
<feature type="chain" id="PRO_5045926416" evidence="2">
    <location>
        <begin position="30"/>
        <end position="767"/>
    </location>
</feature>
<gene>
    <name evidence="4" type="ORF">ACFFHU_11650</name>
</gene>
<feature type="region of interest" description="Disordered" evidence="1">
    <location>
        <begin position="748"/>
        <end position="767"/>
    </location>
</feature>
<evidence type="ECO:0000256" key="2">
    <source>
        <dbReference type="SAM" id="SignalP"/>
    </source>
</evidence>
<accession>A0ABV6NVI4</accession>
<dbReference type="Proteomes" id="UP001589894">
    <property type="component" value="Unassembled WGS sequence"/>
</dbReference>
<name>A0ABV6NVI4_9ACTN</name>
<comment type="caution">
    <text evidence="4">The sequence shown here is derived from an EMBL/GenBank/DDBJ whole genome shotgun (WGS) entry which is preliminary data.</text>
</comment>
<dbReference type="PROSITE" id="PS50240">
    <property type="entry name" value="TRYPSIN_DOM"/>
    <property type="match status" value="1"/>
</dbReference>
<evidence type="ECO:0000259" key="3">
    <source>
        <dbReference type="PROSITE" id="PS50240"/>
    </source>
</evidence>
<dbReference type="EC" id="3.4.21.-" evidence="4"/>
<dbReference type="PANTHER" id="PTHR44103:SF1">
    <property type="entry name" value="PROPROTEIN CONVERTASE P"/>
    <property type="match status" value="1"/>
</dbReference>
<organism evidence="4 5">
    <name type="scientific">Plantactinospora siamensis</name>
    <dbReference type="NCBI Taxonomy" id="555372"/>
    <lineage>
        <taxon>Bacteria</taxon>
        <taxon>Bacillati</taxon>
        <taxon>Actinomycetota</taxon>
        <taxon>Actinomycetes</taxon>
        <taxon>Micromonosporales</taxon>
        <taxon>Micromonosporaceae</taxon>
        <taxon>Plantactinospora</taxon>
    </lineage>
</organism>
<reference evidence="4 5" key="1">
    <citation type="submission" date="2024-09" db="EMBL/GenBank/DDBJ databases">
        <authorList>
            <person name="Sun Q."/>
            <person name="Mori K."/>
        </authorList>
    </citation>
    <scope>NUCLEOTIDE SEQUENCE [LARGE SCALE GENOMIC DNA]</scope>
    <source>
        <strain evidence="4 5">TBRC 2205</strain>
    </source>
</reference>
<feature type="domain" description="Peptidase S1" evidence="3">
    <location>
        <begin position="30"/>
        <end position="247"/>
    </location>
</feature>
<dbReference type="EMBL" id="JBHLUE010000008">
    <property type="protein sequence ID" value="MFC0564785.1"/>
    <property type="molecule type" value="Genomic_DNA"/>
</dbReference>
<dbReference type="Gene3D" id="2.130.10.130">
    <property type="entry name" value="Integrin alpha, N-terminal"/>
    <property type="match status" value="3"/>
</dbReference>
<dbReference type="InterPro" id="IPR043504">
    <property type="entry name" value="Peptidase_S1_PA_chymotrypsin"/>
</dbReference>
<dbReference type="SUPFAM" id="SSF69318">
    <property type="entry name" value="Integrin alpha N-terminal domain"/>
    <property type="match status" value="2"/>
</dbReference>
<dbReference type="PANTHER" id="PTHR44103">
    <property type="entry name" value="PROPROTEIN CONVERTASE P"/>
    <property type="match status" value="1"/>
</dbReference>
<dbReference type="RefSeq" id="WP_377338058.1">
    <property type="nucleotide sequence ID" value="NZ_JBHLUE010000008.1"/>
</dbReference>
<dbReference type="InterPro" id="IPR001314">
    <property type="entry name" value="Peptidase_S1A"/>
</dbReference>
<dbReference type="InterPro" id="IPR009003">
    <property type="entry name" value="Peptidase_S1_PA"/>
</dbReference>